<keyword evidence="2" id="KW-1185">Reference proteome</keyword>
<comment type="caution">
    <text evidence="1">The sequence shown here is derived from an EMBL/GenBank/DDBJ whole genome shotgun (WGS) entry which is preliminary data.</text>
</comment>
<dbReference type="RefSeq" id="WP_190828899.1">
    <property type="nucleotide sequence ID" value="NZ_CAWPPI010000050.1"/>
</dbReference>
<accession>A0A8J6XDI3</accession>
<name>A0A8J6XDI3_9CYAN</name>
<evidence type="ECO:0000313" key="1">
    <source>
        <dbReference type="EMBL" id="MBD2773304.1"/>
    </source>
</evidence>
<evidence type="ECO:0000313" key="2">
    <source>
        <dbReference type="Proteomes" id="UP000629098"/>
    </source>
</evidence>
<dbReference type="AlphaFoldDB" id="A0A8J6XDI3"/>
<proteinExistence type="predicted"/>
<dbReference type="Proteomes" id="UP000629098">
    <property type="component" value="Unassembled WGS sequence"/>
</dbReference>
<dbReference type="EMBL" id="JACXAE010000050">
    <property type="protein sequence ID" value="MBD2773304.1"/>
    <property type="molecule type" value="Genomic_DNA"/>
</dbReference>
<protein>
    <submittedName>
        <fullName evidence="1">Uncharacterized protein</fullName>
    </submittedName>
</protein>
<gene>
    <name evidence="1" type="ORF">ICL16_14800</name>
</gene>
<sequence>MQKTDTNALKNILDYLPERIKLAIEEYSKETQLPPELVIELAIAHFLDVDSVTFDDCQIESPGILREQNKILKIQLAAIEGERSKTQAMPR</sequence>
<organism evidence="1 2">
    <name type="scientific">Iningainema tapete BLCC-T55</name>
    <dbReference type="NCBI Taxonomy" id="2748662"/>
    <lineage>
        <taxon>Bacteria</taxon>
        <taxon>Bacillati</taxon>
        <taxon>Cyanobacteriota</taxon>
        <taxon>Cyanophyceae</taxon>
        <taxon>Nostocales</taxon>
        <taxon>Scytonemataceae</taxon>
        <taxon>Iningainema tapete</taxon>
    </lineage>
</organism>
<reference evidence="1" key="1">
    <citation type="submission" date="2020-09" db="EMBL/GenBank/DDBJ databases">
        <title>Iningainema tapete sp. nov. (Scytonemataceae, Cyanobacteria) from greenhouses in central Florida (USA) produces two types of nodularin with biosynthetic potential for microcystin-LR and anabaenopeptins.</title>
        <authorList>
            <person name="Berthold D.E."/>
            <person name="Lefler F.W."/>
            <person name="Huang I.-S."/>
            <person name="Abdulla H."/>
            <person name="Zimba P.V."/>
            <person name="Laughinghouse H.D. IV."/>
        </authorList>
    </citation>
    <scope>NUCLEOTIDE SEQUENCE</scope>
    <source>
        <strain evidence="1">BLCCT55</strain>
    </source>
</reference>